<dbReference type="Proteomes" id="UP000298663">
    <property type="component" value="Unassembled WGS sequence"/>
</dbReference>
<name>A0A4U5LVB1_STECR</name>
<reference evidence="1 2" key="2">
    <citation type="journal article" date="2019" name="G3 (Bethesda)">
        <title>Hybrid Assembly of the Genome of the Entomopathogenic Nematode Steinernema carpocapsae Identifies the X-Chromosome.</title>
        <authorList>
            <person name="Serra L."/>
            <person name="Macchietto M."/>
            <person name="Macias-Munoz A."/>
            <person name="McGill C.J."/>
            <person name="Rodriguez I.M."/>
            <person name="Rodriguez B."/>
            <person name="Murad R."/>
            <person name="Mortazavi A."/>
        </authorList>
    </citation>
    <scope>NUCLEOTIDE SEQUENCE [LARGE SCALE GENOMIC DNA]</scope>
    <source>
        <strain evidence="1 2">ALL</strain>
    </source>
</reference>
<keyword evidence="2" id="KW-1185">Reference proteome</keyword>
<comment type="caution">
    <text evidence="1">The sequence shown here is derived from an EMBL/GenBank/DDBJ whole genome shotgun (WGS) entry which is preliminary data.</text>
</comment>
<dbReference type="AlphaFoldDB" id="A0A4U5LVB1"/>
<proteinExistence type="predicted"/>
<dbReference type="EMBL" id="AZBU02000012">
    <property type="protein sequence ID" value="TKR60080.1"/>
    <property type="molecule type" value="Genomic_DNA"/>
</dbReference>
<gene>
    <name evidence="1" type="ORF">L596_029665</name>
</gene>
<evidence type="ECO:0000313" key="1">
    <source>
        <dbReference type="EMBL" id="TKR60080.1"/>
    </source>
</evidence>
<accession>A0A4U5LVB1</accession>
<reference evidence="1 2" key="1">
    <citation type="journal article" date="2015" name="Genome Biol.">
        <title>Comparative genomics of Steinernema reveals deeply conserved gene regulatory networks.</title>
        <authorList>
            <person name="Dillman A.R."/>
            <person name="Macchietto M."/>
            <person name="Porter C.F."/>
            <person name="Rogers A."/>
            <person name="Williams B."/>
            <person name="Antoshechkin I."/>
            <person name="Lee M.M."/>
            <person name="Goodwin Z."/>
            <person name="Lu X."/>
            <person name="Lewis E.E."/>
            <person name="Goodrich-Blair H."/>
            <person name="Stock S.P."/>
            <person name="Adams B.J."/>
            <person name="Sternberg P.W."/>
            <person name="Mortazavi A."/>
        </authorList>
    </citation>
    <scope>NUCLEOTIDE SEQUENCE [LARGE SCALE GENOMIC DNA]</scope>
    <source>
        <strain evidence="1 2">ALL</strain>
    </source>
</reference>
<sequence>MDYEPVPKRSCQTSEQLNIAYSNIEAGTTVYCNFSKQEESHVTEVIMLNSNKESNRLKIEAIGLHEDN</sequence>
<organism evidence="1 2">
    <name type="scientific">Steinernema carpocapsae</name>
    <name type="common">Entomopathogenic nematode</name>
    <dbReference type="NCBI Taxonomy" id="34508"/>
    <lineage>
        <taxon>Eukaryota</taxon>
        <taxon>Metazoa</taxon>
        <taxon>Ecdysozoa</taxon>
        <taxon>Nematoda</taxon>
        <taxon>Chromadorea</taxon>
        <taxon>Rhabditida</taxon>
        <taxon>Tylenchina</taxon>
        <taxon>Panagrolaimomorpha</taxon>
        <taxon>Strongyloidoidea</taxon>
        <taxon>Steinernematidae</taxon>
        <taxon>Steinernema</taxon>
    </lineage>
</organism>
<protein>
    <submittedName>
        <fullName evidence="1">Uncharacterized protein</fullName>
    </submittedName>
</protein>
<evidence type="ECO:0000313" key="2">
    <source>
        <dbReference type="Proteomes" id="UP000298663"/>
    </source>
</evidence>